<dbReference type="InterPro" id="IPR002401">
    <property type="entry name" value="Cyt_P450_E_grp-I"/>
</dbReference>
<feature type="transmembrane region" description="Helical" evidence="9">
    <location>
        <begin position="20"/>
        <end position="38"/>
    </location>
</feature>
<accession>A0A397SLQ4</accession>
<keyword evidence="4 8" id="KW-0560">Oxidoreductase</keyword>
<dbReference type="PROSITE" id="PS00086">
    <property type="entry name" value="CYTOCHROME_P450"/>
    <property type="match status" value="1"/>
</dbReference>
<evidence type="ECO:0000256" key="6">
    <source>
        <dbReference type="ARBA" id="ARBA00023033"/>
    </source>
</evidence>
<keyword evidence="9" id="KW-0472">Membrane</keyword>
<dbReference type="EMBL" id="QKYT01000461">
    <property type="protein sequence ID" value="RIA84907.1"/>
    <property type="molecule type" value="Genomic_DNA"/>
</dbReference>
<evidence type="ECO:0000313" key="10">
    <source>
        <dbReference type="EMBL" id="RIA84907.1"/>
    </source>
</evidence>
<protein>
    <submittedName>
        <fullName evidence="10">Cytochrome P450</fullName>
    </submittedName>
</protein>
<dbReference type="SUPFAM" id="SSF48264">
    <property type="entry name" value="Cytochrome P450"/>
    <property type="match status" value="1"/>
</dbReference>
<dbReference type="OrthoDB" id="1470350at2759"/>
<sequence>MIDYINKILEYNLLDCYNRILIVTVLCLIFPSLYYLYIKCKHFTSFSKVTPKRTNIIHENNVNTIIEENSFTKDDENFDISSCGGFIPYLRKLHANQGAHVLSSKLPPNTISIVDPIVIKAILSIGDRPIDLFKFLEPFLGVDNIQILDANRAASFRKLIQPALGHDVIVAKYQSLRNIGVEFIERWEKLIMNDKDSVIKMQEECLELALRIILEAVISIDDPKDLDAKSYRKSYDIALSSLYDKQYGILDTLCEEELQQAIDYLHSLTGKLIDQRRKKLLEINDAEKIKEKDLFDILISENDPITEKPFTDEAIISNLSAFIMAGYHSTGIIIPYTLLALSQNNDVQIKLQEEIDKTLGGRLPTFDDLSKMEYLTQVVKESLRVHPPGSFCARLIKSETTLPTMVESKNITIPANTTILYANPLYNENPDFHPQPEKFDPTRFSSDKIKNIKPNTYCPFGFGARICPGERLAMSDIKMVICLIVQKFNVELAMELKDIIKVERFAIMSKNDILIRLLPRVKNY</sequence>
<dbReference type="PANTHER" id="PTHR24291">
    <property type="entry name" value="CYTOCHROME P450 FAMILY 4"/>
    <property type="match status" value="1"/>
</dbReference>
<dbReference type="PANTHER" id="PTHR24291:SF50">
    <property type="entry name" value="BIFUNCTIONAL ALBAFLAVENONE MONOOXYGENASE_TERPENE SYNTHASE"/>
    <property type="match status" value="1"/>
</dbReference>
<dbReference type="InterPro" id="IPR036396">
    <property type="entry name" value="Cyt_P450_sf"/>
</dbReference>
<dbReference type="AlphaFoldDB" id="A0A397SLQ4"/>
<keyword evidence="3 7" id="KW-0479">Metal-binding</keyword>
<dbReference type="Proteomes" id="UP000265703">
    <property type="component" value="Unassembled WGS sequence"/>
</dbReference>
<comment type="caution">
    <text evidence="10">The sequence shown here is derived from an EMBL/GenBank/DDBJ whole genome shotgun (WGS) entry which is preliminary data.</text>
</comment>
<evidence type="ECO:0000256" key="2">
    <source>
        <dbReference type="ARBA" id="ARBA00022617"/>
    </source>
</evidence>
<comment type="similarity">
    <text evidence="1 8">Belongs to the cytochrome P450 family.</text>
</comment>
<dbReference type="GO" id="GO:0004497">
    <property type="term" value="F:monooxygenase activity"/>
    <property type="evidence" value="ECO:0007669"/>
    <property type="project" value="UniProtKB-KW"/>
</dbReference>
<dbReference type="GO" id="GO:0020037">
    <property type="term" value="F:heme binding"/>
    <property type="evidence" value="ECO:0007669"/>
    <property type="project" value="InterPro"/>
</dbReference>
<keyword evidence="9" id="KW-0812">Transmembrane</keyword>
<comment type="cofactor">
    <cofactor evidence="7">
        <name>heme</name>
        <dbReference type="ChEBI" id="CHEBI:30413"/>
    </cofactor>
</comment>
<dbReference type="Gene3D" id="1.10.630.10">
    <property type="entry name" value="Cytochrome P450"/>
    <property type="match status" value="1"/>
</dbReference>
<dbReference type="InterPro" id="IPR050196">
    <property type="entry name" value="Cytochrome_P450_Monoox"/>
</dbReference>
<feature type="binding site" description="axial binding residue" evidence="7">
    <location>
        <position position="467"/>
    </location>
    <ligand>
        <name>heme</name>
        <dbReference type="ChEBI" id="CHEBI:30413"/>
    </ligand>
    <ligandPart>
        <name>Fe</name>
        <dbReference type="ChEBI" id="CHEBI:18248"/>
    </ligandPart>
</feature>
<evidence type="ECO:0000256" key="8">
    <source>
        <dbReference type="RuleBase" id="RU000461"/>
    </source>
</evidence>
<dbReference type="InterPro" id="IPR001128">
    <property type="entry name" value="Cyt_P450"/>
</dbReference>
<dbReference type="PRINTS" id="PR00463">
    <property type="entry name" value="EP450I"/>
</dbReference>
<keyword evidence="2 7" id="KW-0349">Heme</keyword>
<dbReference type="STRING" id="658196.A0A397SLQ4"/>
<keyword evidence="11" id="KW-1185">Reference proteome</keyword>
<evidence type="ECO:0000313" key="11">
    <source>
        <dbReference type="Proteomes" id="UP000265703"/>
    </source>
</evidence>
<name>A0A397SLQ4_9GLOM</name>
<evidence type="ECO:0000256" key="9">
    <source>
        <dbReference type="SAM" id="Phobius"/>
    </source>
</evidence>
<reference evidence="10 11" key="1">
    <citation type="submission" date="2018-06" db="EMBL/GenBank/DDBJ databases">
        <title>Comparative genomics reveals the genomic features of Rhizophagus irregularis, R. cerebriforme, R. diaphanum and Gigaspora rosea, and their symbiotic lifestyle signature.</title>
        <authorList>
            <person name="Morin E."/>
            <person name="San Clemente H."/>
            <person name="Chen E.C.H."/>
            <person name="De La Providencia I."/>
            <person name="Hainaut M."/>
            <person name="Kuo A."/>
            <person name="Kohler A."/>
            <person name="Murat C."/>
            <person name="Tang N."/>
            <person name="Roy S."/>
            <person name="Loubradou J."/>
            <person name="Henrissat B."/>
            <person name="Grigoriev I.V."/>
            <person name="Corradi N."/>
            <person name="Roux C."/>
            <person name="Martin F.M."/>
        </authorList>
    </citation>
    <scope>NUCLEOTIDE SEQUENCE [LARGE SCALE GENOMIC DNA]</scope>
    <source>
        <strain evidence="10 11">DAOM 227022</strain>
    </source>
</reference>
<evidence type="ECO:0000256" key="1">
    <source>
        <dbReference type="ARBA" id="ARBA00010617"/>
    </source>
</evidence>
<evidence type="ECO:0000256" key="5">
    <source>
        <dbReference type="ARBA" id="ARBA00023004"/>
    </source>
</evidence>
<dbReference type="InterPro" id="IPR017972">
    <property type="entry name" value="Cyt_P450_CS"/>
</dbReference>
<evidence type="ECO:0000256" key="4">
    <source>
        <dbReference type="ARBA" id="ARBA00023002"/>
    </source>
</evidence>
<dbReference type="GO" id="GO:0005506">
    <property type="term" value="F:iron ion binding"/>
    <property type="evidence" value="ECO:0007669"/>
    <property type="project" value="InterPro"/>
</dbReference>
<gene>
    <name evidence="10" type="ORF">C1645_808543</name>
</gene>
<dbReference type="Pfam" id="PF00067">
    <property type="entry name" value="p450"/>
    <property type="match status" value="1"/>
</dbReference>
<keyword evidence="6 8" id="KW-0503">Monooxygenase</keyword>
<evidence type="ECO:0000256" key="7">
    <source>
        <dbReference type="PIRSR" id="PIRSR602401-1"/>
    </source>
</evidence>
<proteinExistence type="inferred from homology"/>
<organism evidence="10 11">
    <name type="scientific">Glomus cerebriforme</name>
    <dbReference type="NCBI Taxonomy" id="658196"/>
    <lineage>
        <taxon>Eukaryota</taxon>
        <taxon>Fungi</taxon>
        <taxon>Fungi incertae sedis</taxon>
        <taxon>Mucoromycota</taxon>
        <taxon>Glomeromycotina</taxon>
        <taxon>Glomeromycetes</taxon>
        <taxon>Glomerales</taxon>
        <taxon>Glomeraceae</taxon>
        <taxon>Glomus</taxon>
    </lineage>
</organism>
<keyword evidence="5 7" id="KW-0408">Iron</keyword>
<dbReference type="PRINTS" id="PR00385">
    <property type="entry name" value="P450"/>
</dbReference>
<dbReference type="GO" id="GO:0016705">
    <property type="term" value="F:oxidoreductase activity, acting on paired donors, with incorporation or reduction of molecular oxygen"/>
    <property type="evidence" value="ECO:0007669"/>
    <property type="project" value="InterPro"/>
</dbReference>
<evidence type="ECO:0000256" key="3">
    <source>
        <dbReference type="ARBA" id="ARBA00022723"/>
    </source>
</evidence>
<keyword evidence="9" id="KW-1133">Transmembrane helix</keyword>